<name>A0A8J5IGV1_9STRA</name>
<sequence>MEQQEHDQSIAGAKIPHAPDGIQQQSVDVKSESHSSSRCSHTTMKTLTQTWEPKLEPLTTESAPPKPNILLTKAKVKPKNLLTTAVVHHKKNRSNLAKAARKNDKIEVHQLPKAKP</sequence>
<gene>
    <name evidence="2" type="ORF">JG688_00011408</name>
</gene>
<feature type="region of interest" description="Disordered" evidence="1">
    <location>
        <begin position="1"/>
        <end position="67"/>
    </location>
</feature>
<feature type="compositionally biased region" description="Polar residues" evidence="1">
    <location>
        <begin position="41"/>
        <end position="51"/>
    </location>
</feature>
<dbReference type="Proteomes" id="UP000709295">
    <property type="component" value="Unassembled WGS sequence"/>
</dbReference>
<accession>A0A8J5IGV1</accession>
<evidence type="ECO:0000313" key="2">
    <source>
        <dbReference type="EMBL" id="KAG6956461.1"/>
    </source>
</evidence>
<keyword evidence="3" id="KW-1185">Reference proteome</keyword>
<feature type="region of interest" description="Disordered" evidence="1">
    <location>
        <begin position="91"/>
        <end position="116"/>
    </location>
</feature>
<feature type="compositionally biased region" description="Basic and acidic residues" evidence="1">
    <location>
        <begin position="101"/>
        <end position="110"/>
    </location>
</feature>
<organism evidence="2 3">
    <name type="scientific">Phytophthora aleatoria</name>
    <dbReference type="NCBI Taxonomy" id="2496075"/>
    <lineage>
        <taxon>Eukaryota</taxon>
        <taxon>Sar</taxon>
        <taxon>Stramenopiles</taxon>
        <taxon>Oomycota</taxon>
        <taxon>Peronosporomycetes</taxon>
        <taxon>Peronosporales</taxon>
        <taxon>Peronosporaceae</taxon>
        <taxon>Phytophthora</taxon>
    </lineage>
</organism>
<evidence type="ECO:0000256" key="1">
    <source>
        <dbReference type="SAM" id="MobiDB-lite"/>
    </source>
</evidence>
<evidence type="ECO:0000313" key="3">
    <source>
        <dbReference type="Proteomes" id="UP000709295"/>
    </source>
</evidence>
<dbReference type="AlphaFoldDB" id="A0A8J5IGV1"/>
<proteinExistence type="predicted"/>
<protein>
    <submittedName>
        <fullName evidence="2">Uncharacterized protein</fullName>
    </submittedName>
</protein>
<reference evidence="2" key="1">
    <citation type="submission" date="2021-01" db="EMBL/GenBank/DDBJ databases">
        <title>Phytophthora aleatoria, a newly-described species from Pinus radiata is distinct from Phytophthora cactorum isolates based on comparative genomics.</title>
        <authorList>
            <person name="Mcdougal R."/>
            <person name="Panda P."/>
            <person name="Williams N."/>
            <person name="Studholme D.J."/>
        </authorList>
    </citation>
    <scope>NUCLEOTIDE SEQUENCE</scope>
    <source>
        <strain evidence="2">NZFS 4037</strain>
    </source>
</reference>
<dbReference type="EMBL" id="JAENGY010000798">
    <property type="protein sequence ID" value="KAG6956461.1"/>
    <property type="molecule type" value="Genomic_DNA"/>
</dbReference>
<comment type="caution">
    <text evidence="2">The sequence shown here is derived from an EMBL/GenBank/DDBJ whole genome shotgun (WGS) entry which is preliminary data.</text>
</comment>